<dbReference type="InterPro" id="IPR027469">
    <property type="entry name" value="Cation_efflux_TMD_sf"/>
</dbReference>
<evidence type="ECO:0000313" key="12">
    <source>
        <dbReference type="EMBL" id="SBW11957.1"/>
    </source>
</evidence>
<dbReference type="SUPFAM" id="SSF160240">
    <property type="entry name" value="Cation efflux protein cytoplasmic domain-like"/>
    <property type="match status" value="1"/>
</dbReference>
<dbReference type="PANTHER" id="PTHR11562">
    <property type="entry name" value="CATION EFFLUX PROTEIN/ ZINC TRANSPORTER"/>
    <property type="match status" value="1"/>
</dbReference>
<dbReference type="EMBL" id="FLUO01000002">
    <property type="protein sequence ID" value="SBW11957.1"/>
    <property type="molecule type" value="Genomic_DNA"/>
</dbReference>
<feature type="transmembrane region" description="Helical" evidence="9">
    <location>
        <begin position="181"/>
        <end position="198"/>
    </location>
</feature>
<dbReference type="NCBIfam" id="TIGR01297">
    <property type="entry name" value="CDF"/>
    <property type="match status" value="1"/>
</dbReference>
<dbReference type="SUPFAM" id="SSF161111">
    <property type="entry name" value="Cation efflux protein transmembrane domain-like"/>
    <property type="match status" value="1"/>
</dbReference>
<keyword evidence="7" id="KW-0406">Ion transport</keyword>
<name>A0A212KJX5_9PROT</name>
<protein>
    <submittedName>
        <fullName evidence="12">Cation diffusion facilitator family transporter</fullName>
    </submittedName>
</protein>
<evidence type="ECO:0000256" key="4">
    <source>
        <dbReference type="ARBA" id="ARBA00022692"/>
    </source>
</evidence>
<evidence type="ECO:0000256" key="9">
    <source>
        <dbReference type="SAM" id="Phobius"/>
    </source>
</evidence>
<keyword evidence="8 9" id="KW-0472">Membrane</keyword>
<accession>A0A212KJX5</accession>
<dbReference type="Pfam" id="PF01545">
    <property type="entry name" value="Cation_efflux"/>
    <property type="match status" value="1"/>
</dbReference>
<keyword evidence="4 9" id="KW-0812">Transmembrane</keyword>
<dbReference type="Pfam" id="PF16916">
    <property type="entry name" value="ZT_dimer"/>
    <property type="match status" value="1"/>
</dbReference>
<dbReference type="InterPro" id="IPR027470">
    <property type="entry name" value="Cation_efflux_CTD"/>
</dbReference>
<dbReference type="AlphaFoldDB" id="A0A212KJX5"/>
<evidence type="ECO:0000256" key="7">
    <source>
        <dbReference type="ARBA" id="ARBA00023065"/>
    </source>
</evidence>
<evidence type="ECO:0000259" key="11">
    <source>
        <dbReference type="Pfam" id="PF16916"/>
    </source>
</evidence>
<reference evidence="12" key="1">
    <citation type="submission" date="2016-04" db="EMBL/GenBank/DDBJ databases">
        <authorList>
            <person name="Evans L.H."/>
            <person name="Alamgir A."/>
            <person name="Owens N."/>
            <person name="Weber N.D."/>
            <person name="Virtaneva K."/>
            <person name="Barbian K."/>
            <person name="Babar A."/>
            <person name="Rosenke K."/>
        </authorList>
    </citation>
    <scope>NUCLEOTIDE SEQUENCE</scope>
    <source>
        <strain evidence="12">86</strain>
    </source>
</reference>
<evidence type="ECO:0000259" key="10">
    <source>
        <dbReference type="Pfam" id="PF01545"/>
    </source>
</evidence>
<feature type="transmembrane region" description="Helical" evidence="9">
    <location>
        <begin position="12"/>
        <end position="35"/>
    </location>
</feature>
<evidence type="ECO:0000256" key="2">
    <source>
        <dbReference type="ARBA" id="ARBA00008873"/>
    </source>
</evidence>
<dbReference type="PANTHER" id="PTHR11562:SF17">
    <property type="entry name" value="RE54080P-RELATED"/>
    <property type="match status" value="1"/>
</dbReference>
<gene>
    <name evidence="12" type="ORF">KL86APRO_20371</name>
</gene>
<feature type="domain" description="Cation efflux protein transmembrane" evidence="10">
    <location>
        <begin position="17"/>
        <end position="202"/>
    </location>
</feature>
<organism evidence="12">
    <name type="scientific">uncultured Alphaproteobacteria bacterium</name>
    <dbReference type="NCBI Taxonomy" id="91750"/>
    <lineage>
        <taxon>Bacteria</taxon>
        <taxon>Pseudomonadati</taxon>
        <taxon>Pseudomonadota</taxon>
        <taxon>Alphaproteobacteria</taxon>
        <taxon>environmental samples</taxon>
    </lineage>
</organism>
<keyword evidence="3" id="KW-0813">Transport</keyword>
<sequence length="298" mass="30836">MDHDHAHSRDFGRAFAVGIALNLAYVALEAGFGVFTGSLALLADAGHNLSDVLGLAIAWGADRLARRPPTPRRTYGFKRVPILASLANAVLLLVAVGAIVLEAVRRLAAPEPVATGLVIWVAAAGVAVNTATALLFLSGRKGDLNIRGAFLHMAADAGVTVGVIVAALGIAWTGWLWLDPAVGLLIAAAILAGTWGLLRESVALAADAVPPGVDVAAVRAFLEGQAGVRRVHDLHVWALGTTEVALTAHLEMPGGHPGDRFLDALQTGLAARFGIGHATFQVEIAADCTCRLAPDHLV</sequence>
<feature type="transmembrane region" description="Helical" evidence="9">
    <location>
        <begin position="149"/>
        <end position="175"/>
    </location>
</feature>
<evidence type="ECO:0000256" key="6">
    <source>
        <dbReference type="ARBA" id="ARBA00022989"/>
    </source>
</evidence>
<proteinExistence type="inferred from homology"/>
<dbReference type="InterPro" id="IPR002524">
    <property type="entry name" value="Cation_efflux"/>
</dbReference>
<keyword evidence="6 9" id="KW-1133">Transmembrane helix</keyword>
<evidence type="ECO:0000256" key="5">
    <source>
        <dbReference type="ARBA" id="ARBA00022906"/>
    </source>
</evidence>
<dbReference type="GO" id="GO:0005385">
    <property type="term" value="F:zinc ion transmembrane transporter activity"/>
    <property type="evidence" value="ECO:0007669"/>
    <property type="project" value="TreeGrafter"/>
</dbReference>
<evidence type="ECO:0000256" key="1">
    <source>
        <dbReference type="ARBA" id="ARBA00004141"/>
    </source>
</evidence>
<dbReference type="InterPro" id="IPR050681">
    <property type="entry name" value="CDF/SLC30A"/>
</dbReference>
<dbReference type="Gene3D" id="1.20.1510.10">
    <property type="entry name" value="Cation efflux protein transmembrane domain"/>
    <property type="match status" value="1"/>
</dbReference>
<comment type="similarity">
    <text evidence="2">Belongs to the cation diffusion facilitator (CDF) transporter (TC 2.A.4) family. SLC30A subfamily.</text>
</comment>
<feature type="domain" description="Cation efflux protein cytoplasmic" evidence="11">
    <location>
        <begin position="210"/>
        <end position="283"/>
    </location>
</feature>
<evidence type="ECO:0000256" key="8">
    <source>
        <dbReference type="ARBA" id="ARBA00023136"/>
    </source>
</evidence>
<dbReference type="InterPro" id="IPR036837">
    <property type="entry name" value="Cation_efflux_CTD_sf"/>
</dbReference>
<dbReference type="GO" id="GO:0005886">
    <property type="term" value="C:plasma membrane"/>
    <property type="evidence" value="ECO:0007669"/>
    <property type="project" value="TreeGrafter"/>
</dbReference>
<dbReference type="InterPro" id="IPR058533">
    <property type="entry name" value="Cation_efflux_TM"/>
</dbReference>
<keyword evidence="5" id="KW-0864">Zinc transport</keyword>
<feature type="transmembrane region" description="Helical" evidence="9">
    <location>
        <begin position="113"/>
        <end position="137"/>
    </location>
</feature>
<comment type="subcellular location">
    <subcellularLocation>
        <location evidence="1">Membrane</location>
        <topology evidence="1">Multi-pass membrane protein</topology>
    </subcellularLocation>
</comment>
<feature type="transmembrane region" description="Helical" evidence="9">
    <location>
        <begin position="82"/>
        <end position="101"/>
    </location>
</feature>
<keyword evidence="5" id="KW-0862">Zinc</keyword>
<evidence type="ECO:0000256" key="3">
    <source>
        <dbReference type="ARBA" id="ARBA00022448"/>
    </source>
</evidence>